<reference evidence="1" key="1">
    <citation type="submission" date="2021-06" db="EMBL/GenBank/DDBJ databases">
        <authorList>
            <person name="Kallberg Y."/>
            <person name="Tangrot J."/>
            <person name="Rosling A."/>
        </authorList>
    </citation>
    <scope>NUCLEOTIDE SEQUENCE</scope>
    <source>
        <strain evidence="1">AU212A</strain>
    </source>
</reference>
<organism evidence="1 2">
    <name type="scientific">Scutellospora calospora</name>
    <dbReference type="NCBI Taxonomy" id="85575"/>
    <lineage>
        <taxon>Eukaryota</taxon>
        <taxon>Fungi</taxon>
        <taxon>Fungi incertae sedis</taxon>
        <taxon>Mucoromycota</taxon>
        <taxon>Glomeromycotina</taxon>
        <taxon>Glomeromycetes</taxon>
        <taxon>Diversisporales</taxon>
        <taxon>Gigasporaceae</taxon>
        <taxon>Scutellospora</taxon>
    </lineage>
</organism>
<comment type="caution">
    <text evidence="1">The sequence shown here is derived from an EMBL/GenBank/DDBJ whole genome shotgun (WGS) entry which is preliminary data.</text>
</comment>
<proteinExistence type="predicted"/>
<evidence type="ECO:0000313" key="2">
    <source>
        <dbReference type="Proteomes" id="UP000789860"/>
    </source>
</evidence>
<dbReference type="Proteomes" id="UP000789860">
    <property type="component" value="Unassembled WGS sequence"/>
</dbReference>
<gene>
    <name evidence="1" type="ORF">SCALOS_LOCUS2370</name>
</gene>
<sequence>MDILNIQHNNFMKLILKNDLENFKPSFPPIITKDEFVKRIGKRSLKKVPKFKLKHDEILPITELSKIISECWRNEPEYIKKEYSDIVLAVKEKLENLKQLKKIPPQIENFKKIRPKINIIDTDKLDNKYIENKTFINNKQIVDQAIDHWTRTFNTKNKNSNKARKSLVLYVSSINKVKKVLCYGDDINKIRSLALDDVQNILMNAYNKGIHY</sequence>
<name>A0ACA9KMV7_9GLOM</name>
<dbReference type="EMBL" id="CAJVPM010002088">
    <property type="protein sequence ID" value="CAG8479686.1"/>
    <property type="molecule type" value="Genomic_DNA"/>
</dbReference>
<protein>
    <submittedName>
        <fullName evidence="1">9936_t:CDS:1</fullName>
    </submittedName>
</protein>
<accession>A0ACA9KMV7</accession>
<evidence type="ECO:0000313" key="1">
    <source>
        <dbReference type="EMBL" id="CAG8479686.1"/>
    </source>
</evidence>
<keyword evidence="2" id="KW-1185">Reference proteome</keyword>